<proteinExistence type="predicted"/>
<dbReference type="OrthoDB" id="5670809at2"/>
<dbReference type="InterPro" id="IPR038404">
    <property type="entry name" value="TRAP_DctP_sf"/>
</dbReference>
<dbReference type="GO" id="GO:0055085">
    <property type="term" value="P:transmembrane transport"/>
    <property type="evidence" value="ECO:0007669"/>
    <property type="project" value="InterPro"/>
</dbReference>
<dbReference type="RefSeq" id="WP_008737890.1">
    <property type="nucleotide sequence ID" value="NZ_CP004387.1"/>
</dbReference>
<evidence type="ECO:0000313" key="3">
    <source>
        <dbReference type="Proteomes" id="UP000006764"/>
    </source>
</evidence>
<evidence type="ECO:0000313" key="2">
    <source>
        <dbReference type="EMBL" id="AJD47575.1"/>
    </source>
</evidence>
<gene>
    <name evidence="2" type="ORF">S7S_05785</name>
</gene>
<dbReference type="SUPFAM" id="SSF53850">
    <property type="entry name" value="Periplasmic binding protein-like II"/>
    <property type="match status" value="1"/>
</dbReference>
<dbReference type="PANTHER" id="PTHR33376">
    <property type="match status" value="1"/>
</dbReference>
<dbReference type="Pfam" id="PF03480">
    <property type="entry name" value="DctP"/>
    <property type="match status" value="1"/>
</dbReference>
<keyword evidence="1" id="KW-0732">Signal</keyword>
<protein>
    <submittedName>
        <fullName evidence="2">TRAP dicarboxylate transporter</fullName>
    </submittedName>
</protein>
<dbReference type="HOGENOM" id="CLU_036176_6_0_6"/>
<dbReference type="Gene3D" id="3.40.190.170">
    <property type="entry name" value="Bacterial extracellular solute-binding protein, family 7"/>
    <property type="match status" value="1"/>
</dbReference>
<dbReference type="InterPro" id="IPR018389">
    <property type="entry name" value="DctP_fam"/>
</dbReference>
<name>A0A0B4XLK8_9GAMM</name>
<evidence type="ECO:0000256" key="1">
    <source>
        <dbReference type="ARBA" id="ARBA00022729"/>
    </source>
</evidence>
<dbReference type="EMBL" id="CP004387">
    <property type="protein sequence ID" value="AJD47575.1"/>
    <property type="molecule type" value="Genomic_DNA"/>
</dbReference>
<keyword evidence="3" id="KW-1185">Reference proteome</keyword>
<dbReference type="PANTHER" id="PTHR33376:SF4">
    <property type="entry name" value="SIALIC ACID-BINDING PERIPLASMIC PROTEIN SIAP"/>
    <property type="match status" value="1"/>
</dbReference>
<dbReference type="KEGG" id="apac:S7S_05785"/>
<reference evidence="2 3" key="1">
    <citation type="journal article" date="2012" name="J. Bacteriol.">
        <title>Genome sequence of an alkane-degrading bacterium, Alcanivorax pacificus type strain W11-5, isolated from deep sea sediment.</title>
        <authorList>
            <person name="Lai Q."/>
            <person name="Shao Z."/>
        </authorList>
    </citation>
    <scope>NUCLEOTIDE SEQUENCE [LARGE SCALE GENOMIC DNA]</scope>
    <source>
        <strain evidence="2 3">W11-5</strain>
    </source>
</reference>
<sequence length="332" mass="36545">MLRVVRIVSLIVLMLPFAGVTAFELKISTLYPDGTASVTRLKQAGEELAQKTDGRVTLRVYAGGVMGDDRAVQRRIRIGQLHGMMAQGGAFASYYRDSQVLNLPLVFRSYEEVDHVRKTLDPVIRQGFEENGWVVFGPADGGFAYLMTVNPVASVADLQRQKVWLPANDSGSAMAVKEFDVSPVVLNIGAVLTSLQTGVIDAFAAPPVAALTLQWYTRVGHLTDMPLLYTYGVLAIGKQHLARISDEDQQVLREVLTTAFAELDRAERQGNREAFAAVKAQGLEVVTPNAEQLAEWRARSQRATERLVENGEISQGMLDRLNGLLNDFRAQQ</sequence>
<dbReference type="Proteomes" id="UP000006764">
    <property type="component" value="Chromosome"/>
</dbReference>
<accession>A0A0B4XLK8</accession>
<dbReference type="CDD" id="cd13670">
    <property type="entry name" value="PBP2_TRAP_Tp0957_like"/>
    <property type="match status" value="1"/>
</dbReference>
<organism evidence="2 3">
    <name type="scientific">Isoalcanivorax pacificus W11-5</name>
    <dbReference type="NCBI Taxonomy" id="391936"/>
    <lineage>
        <taxon>Bacteria</taxon>
        <taxon>Pseudomonadati</taxon>
        <taxon>Pseudomonadota</taxon>
        <taxon>Gammaproteobacteria</taxon>
        <taxon>Oceanospirillales</taxon>
        <taxon>Alcanivoracaceae</taxon>
        <taxon>Isoalcanivorax</taxon>
    </lineage>
</organism>
<dbReference type="NCBIfam" id="NF037995">
    <property type="entry name" value="TRAP_S1"/>
    <property type="match status" value="1"/>
</dbReference>
<dbReference type="STRING" id="391936.S7S_05785"/>
<dbReference type="AlphaFoldDB" id="A0A0B4XLK8"/>